<dbReference type="NCBIfam" id="NF002134">
    <property type="entry name" value="PRK00971.1-4"/>
    <property type="match status" value="1"/>
</dbReference>
<dbReference type="InterPro" id="IPR015868">
    <property type="entry name" value="Glutaminase"/>
</dbReference>
<dbReference type="EC" id="3.5.1.2" evidence="3 7"/>
<protein>
    <recommendedName>
        <fullName evidence="6 7">Glutaminase</fullName>
        <ecNumber evidence="3 7">3.5.1.2</ecNumber>
    </recommendedName>
</protein>
<reference evidence="8" key="1">
    <citation type="journal article" date="2014" name="Int. J. Syst. Evol. Microbiol.">
        <title>Complete genome sequence of Corynebacterium casei LMG S-19264T (=DSM 44701T), isolated from a smear-ripened cheese.</title>
        <authorList>
            <consortium name="US DOE Joint Genome Institute (JGI-PGF)"/>
            <person name="Walter F."/>
            <person name="Albersmeier A."/>
            <person name="Kalinowski J."/>
            <person name="Ruckert C."/>
        </authorList>
    </citation>
    <scope>NUCLEOTIDE SEQUENCE</scope>
    <source>
        <strain evidence="8">CGMCC 1.15478</strain>
    </source>
</reference>
<dbReference type="Pfam" id="PF04960">
    <property type="entry name" value="Glutaminase"/>
    <property type="match status" value="1"/>
</dbReference>
<dbReference type="GO" id="GO:0006543">
    <property type="term" value="P:L-glutamine catabolic process"/>
    <property type="evidence" value="ECO:0007669"/>
    <property type="project" value="TreeGrafter"/>
</dbReference>
<reference evidence="8" key="2">
    <citation type="submission" date="2020-09" db="EMBL/GenBank/DDBJ databases">
        <authorList>
            <person name="Sun Q."/>
            <person name="Zhou Y."/>
        </authorList>
    </citation>
    <scope>NUCLEOTIDE SEQUENCE</scope>
    <source>
        <strain evidence="8">CGMCC 1.15478</strain>
    </source>
</reference>
<comment type="similarity">
    <text evidence="1 7">Belongs to the glutaminase family.</text>
</comment>
<evidence type="ECO:0000313" key="9">
    <source>
        <dbReference type="Proteomes" id="UP000641514"/>
    </source>
</evidence>
<evidence type="ECO:0000256" key="2">
    <source>
        <dbReference type="ARBA" id="ARBA00011881"/>
    </source>
</evidence>
<gene>
    <name evidence="7 8" type="primary">glsA</name>
    <name evidence="8" type="ORF">GCM10011410_29450</name>
</gene>
<comment type="subunit">
    <text evidence="2 7">Homotetramer.</text>
</comment>
<dbReference type="HAMAP" id="MF_00313">
    <property type="entry name" value="Glutaminase"/>
    <property type="match status" value="1"/>
</dbReference>
<dbReference type="AlphaFoldDB" id="A0A916UJQ3"/>
<dbReference type="Gene3D" id="3.30.750.24">
    <property type="entry name" value="STAS domain"/>
    <property type="match status" value="1"/>
</dbReference>
<evidence type="ECO:0000256" key="5">
    <source>
        <dbReference type="ARBA" id="ARBA00049534"/>
    </source>
</evidence>
<keyword evidence="7" id="KW-0007">Acetylation</keyword>
<dbReference type="PANTHER" id="PTHR12544">
    <property type="entry name" value="GLUTAMINASE"/>
    <property type="match status" value="1"/>
</dbReference>
<evidence type="ECO:0000256" key="1">
    <source>
        <dbReference type="ARBA" id="ARBA00011076"/>
    </source>
</evidence>
<organism evidence="8 9">
    <name type="scientific">Hoyosella rhizosphaerae</name>
    <dbReference type="NCBI Taxonomy" id="1755582"/>
    <lineage>
        <taxon>Bacteria</taxon>
        <taxon>Bacillati</taxon>
        <taxon>Actinomycetota</taxon>
        <taxon>Actinomycetes</taxon>
        <taxon>Mycobacteriales</taxon>
        <taxon>Hoyosellaceae</taxon>
        <taxon>Hoyosella</taxon>
    </lineage>
</organism>
<keyword evidence="4 7" id="KW-0378">Hydrolase</keyword>
<accession>A0A916UJQ3</accession>
<dbReference type="InterPro" id="IPR036513">
    <property type="entry name" value="STAS_dom_sf"/>
</dbReference>
<evidence type="ECO:0000313" key="8">
    <source>
        <dbReference type="EMBL" id="GGC74302.1"/>
    </source>
</evidence>
<comment type="catalytic activity">
    <reaction evidence="5 7">
        <text>L-glutamine + H2O = L-glutamate + NH4(+)</text>
        <dbReference type="Rhea" id="RHEA:15889"/>
        <dbReference type="ChEBI" id="CHEBI:15377"/>
        <dbReference type="ChEBI" id="CHEBI:28938"/>
        <dbReference type="ChEBI" id="CHEBI:29985"/>
        <dbReference type="ChEBI" id="CHEBI:58359"/>
        <dbReference type="EC" id="3.5.1.2"/>
    </reaction>
</comment>
<dbReference type="GO" id="GO:0004359">
    <property type="term" value="F:glutaminase activity"/>
    <property type="evidence" value="ECO:0007669"/>
    <property type="project" value="UniProtKB-UniRule"/>
</dbReference>
<dbReference type="Gene3D" id="3.40.710.10">
    <property type="entry name" value="DD-peptidase/beta-lactamase superfamily"/>
    <property type="match status" value="1"/>
</dbReference>
<name>A0A916UJQ3_9ACTN</name>
<dbReference type="SUPFAM" id="SSF56601">
    <property type="entry name" value="beta-lactamase/transpeptidase-like"/>
    <property type="match status" value="1"/>
</dbReference>
<feature type="binding site" evidence="7">
    <location>
        <position position="66"/>
    </location>
    <ligand>
        <name>substrate</name>
    </ligand>
</feature>
<proteinExistence type="inferred from homology"/>
<comment type="caution">
    <text evidence="8">The sequence shown here is derived from an EMBL/GenBank/DDBJ whole genome shotgun (WGS) entry which is preliminary data.</text>
</comment>
<dbReference type="EMBL" id="BMJH01000003">
    <property type="protein sequence ID" value="GGC74302.1"/>
    <property type="molecule type" value="Genomic_DNA"/>
</dbReference>
<dbReference type="GO" id="GO:0006537">
    <property type="term" value="P:glutamate biosynthetic process"/>
    <property type="evidence" value="ECO:0007669"/>
    <property type="project" value="TreeGrafter"/>
</dbReference>
<keyword evidence="9" id="KW-1185">Reference proteome</keyword>
<dbReference type="Proteomes" id="UP000641514">
    <property type="component" value="Unassembled WGS sequence"/>
</dbReference>
<evidence type="ECO:0000256" key="6">
    <source>
        <dbReference type="ARBA" id="ARBA00070405"/>
    </source>
</evidence>
<dbReference type="NCBIfam" id="TIGR03814">
    <property type="entry name" value="Gln_ase"/>
    <property type="match status" value="1"/>
</dbReference>
<evidence type="ECO:0000256" key="4">
    <source>
        <dbReference type="ARBA" id="ARBA00022801"/>
    </source>
</evidence>
<sequence>MIGMQTPIIDYINLLLETVGEDSGEVASYIPELARADPDRLAIAMATLDGEVYVAGDCDVEFTIQSISKPFTYALAIADQGLDVVLKHIDVEPSGDAFNEISLDPVTGKPRNPMINAGAIASHALVRGDDAEARVERILELYGRLAGRPLTIAEDVFESELSEADRNMALAYMLRTAGTLDGDPTDVVRGYTRQCSVSVTVRDLARMASVLAAGGRTPNGDQVIDSDVNRQVLSVMATCGMYDSAGDWLTSVGIPAKSGVAGGLMGVLPGQVGIAVFSPRLDAHGNSSRGVRLFERMNRDLGLHLMAGPETSSSVSRRIERDGATVHEIMGDLHFSEGEQVLRVFAKEPPGDTPVIVDLDRVHRANDIARRSVLEGIRRLNLDGHDVRIVDPWGVLGTAETGTGELVRGEQARGGYVPASYPDVESALRG</sequence>
<dbReference type="PANTHER" id="PTHR12544:SF29">
    <property type="entry name" value="GLUTAMINASE"/>
    <property type="match status" value="1"/>
</dbReference>
<evidence type="ECO:0000256" key="7">
    <source>
        <dbReference type="HAMAP-Rule" id="MF_00313"/>
    </source>
</evidence>
<feature type="binding site" evidence="7">
    <location>
        <position position="260"/>
    </location>
    <ligand>
        <name>substrate</name>
    </ligand>
</feature>
<feature type="binding site" evidence="7">
    <location>
        <position position="167"/>
    </location>
    <ligand>
        <name>substrate</name>
    </ligand>
</feature>
<feature type="binding site" evidence="7">
    <location>
        <position position="160"/>
    </location>
    <ligand>
        <name>substrate</name>
    </ligand>
</feature>
<feature type="binding site" evidence="7">
    <location>
        <position position="116"/>
    </location>
    <ligand>
        <name>substrate</name>
    </ligand>
</feature>
<feature type="binding site" evidence="7">
    <location>
        <position position="242"/>
    </location>
    <ligand>
        <name>substrate</name>
    </ligand>
</feature>
<feature type="binding site" evidence="7">
    <location>
        <position position="191"/>
    </location>
    <ligand>
        <name>substrate</name>
    </ligand>
</feature>
<dbReference type="FunFam" id="3.40.710.10:FF:000005">
    <property type="entry name" value="Glutaminase"/>
    <property type="match status" value="1"/>
</dbReference>
<dbReference type="InterPro" id="IPR012338">
    <property type="entry name" value="Beta-lactam/transpept-like"/>
</dbReference>
<evidence type="ECO:0000256" key="3">
    <source>
        <dbReference type="ARBA" id="ARBA00012918"/>
    </source>
</evidence>